<proteinExistence type="inferred from homology"/>
<keyword evidence="6" id="KW-1185">Reference proteome</keyword>
<dbReference type="EMBL" id="CP015402">
    <property type="protein sequence ID" value="ANU64613.1"/>
    <property type="molecule type" value="Genomic_DNA"/>
</dbReference>
<dbReference type="GO" id="GO:0016052">
    <property type="term" value="P:carbohydrate catabolic process"/>
    <property type="evidence" value="ECO:0007669"/>
    <property type="project" value="TreeGrafter"/>
</dbReference>
<dbReference type="KEGG" id="pary:A4V02_13375"/>
<organism evidence="5 6">
    <name type="scientific">Muribaculum intestinale</name>
    <dbReference type="NCBI Taxonomy" id="1796646"/>
    <lineage>
        <taxon>Bacteria</taxon>
        <taxon>Pseudomonadati</taxon>
        <taxon>Bacteroidota</taxon>
        <taxon>Bacteroidia</taxon>
        <taxon>Bacteroidales</taxon>
        <taxon>Muribaculaceae</taxon>
        <taxon>Muribaculum</taxon>
    </lineage>
</organism>
<dbReference type="STRING" id="1796646.A4V02_13375"/>
<keyword evidence="3" id="KW-0326">Glycosidase</keyword>
<accession>A0A1Z2XFR8</accession>
<dbReference type="PROSITE" id="PS51904">
    <property type="entry name" value="GLYCOSYL_HYDROL_F25_2"/>
    <property type="match status" value="1"/>
</dbReference>
<sequence>MSARGNSKSGINVATIVILSVFLAVGMVMLLVRLRREITPLELSRDEYPVTGLDLSAHNGDIDFSLLAADSIDFVVLKATEGATFKDPKFHHNYLAARKAGIRNIGAYHFFKFGTDGKMQGINLLNSLVGKTLELPLVIDLEEWTNPKNMHTDSIVVRLQDMIDYLESNGHAVMLYTNKDGYERFVRDRFTDYPLWICSFTKPPLPEDADTDWSLWQYSHWGWVSATDTSVDLNTFNGSREQWRQWLRSVDF</sequence>
<dbReference type="SMART" id="SM00641">
    <property type="entry name" value="Glyco_25"/>
    <property type="match status" value="1"/>
</dbReference>
<dbReference type="GO" id="GO:0003796">
    <property type="term" value="F:lysozyme activity"/>
    <property type="evidence" value="ECO:0007669"/>
    <property type="project" value="InterPro"/>
</dbReference>
<gene>
    <name evidence="5" type="ORF">A4V02_13375</name>
</gene>
<keyword evidence="4" id="KW-0812">Transmembrane</keyword>
<keyword evidence="2" id="KW-0378">Hydrolase</keyword>
<dbReference type="InterPro" id="IPR002053">
    <property type="entry name" value="Glyco_hydro_25"/>
</dbReference>
<protein>
    <recommendedName>
        <fullName evidence="7">Lysozyme</fullName>
    </recommendedName>
</protein>
<dbReference type="InterPro" id="IPR017853">
    <property type="entry name" value="GH"/>
</dbReference>
<dbReference type="SUPFAM" id="SSF51445">
    <property type="entry name" value="(Trans)glycosidases"/>
    <property type="match status" value="1"/>
</dbReference>
<dbReference type="OrthoDB" id="9798192at2"/>
<dbReference type="Proteomes" id="UP000186351">
    <property type="component" value="Chromosome"/>
</dbReference>
<dbReference type="Gene3D" id="3.20.20.80">
    <property type="entry name" value="Glycosidases"/>
    <property type="match status" value="1"/>
</dbReference>
<comment type="similarity">
    <text evidence="1">Belongs to the glycosyl hydrolase 25 family.</text>
</comment>
<feature type="transmembrane region" description="Helical" evidence="4">
    <location>
        <begin position="12"/>
        <end position="32"/>
    </location>
</feature>
<evidence type="ECO:0000313" key="6">
    <source>
        <dbReference type="Proteomes" id="UP000186351"/>
    </source>
</evidence>
<dbReference type="InterPro" id="IPR018077">
    <property type="entry name" value="Glyco_hydro_fam25_subgr"/>
</dbReference>
<keyword evidence="4" id="KW-1133">Transmembrane helix</keyword>
<evidence type="ECO:0000256" key="1">
    <source>
        <dbReference type="ARBA" id="ARBA00010646"/>
    </source>
</evidence>
<name>A0A1B1SCS1_9BACT</name>
<evidence type="ECO:0000256" key="3">
    <source>
        <dbReference type="ARBA" id="ARBA00023295"/>
    </source>
</evidence>
<dbReference type="PANTHER" id="PTHR34135:SF2">
    <property type="entry name" value="LYSOZYME"/>
    <property type="match status" value="1"/>
</dbReference>
<keyword evidence="4" id="KW-0472">Membrane</keyword>
<accession>A0A1B1SCS1</accession>
<evidence type="ECO:0000313" key="5">
    <source>
        <dbReference type="EMBL" id="ANU64613.1"/>
    </source>
</evidence>
<evidence type="ECO:0000256" key="4">
    <source>
        <dbReference type="SAM" id="Phobius"/>
    </source>
</evidence>
<dbReference type="RefSeq" id="WP_068961888.1">
    <property type="nucleotide sequence ID" value="NZ_CAJTAP010000016.1"/>
</dbReference>
<evidence type="ECO:0008006" key="7">
    <source>
        <dbReference type="Google" id="ProtNLM"/>
    </source>
</evidence>
<dbReference type="GeneID" id="65537865"/>
<dbReference type="AlphaFoldDB" id="A0A1B1SCS1"/>
<reference evidence="6" key="1">
    <citation type="submission" date="2016-04" db="EMBL/GenBank/DDBJ databases">
        <title>Complete Genome Sequences of Twelve Strains of a Stable Defined Moderately Diverse Mouse Microbiota 2 (sDMDMm2).</title>
        <authorList>
            <person name="Uchimura Y."/>
            <person name="Wyss M."/>
            <person name="Brugiroux S."/>
            <person name="Limenitakis J.P."/>
            <person name="Stecher B."/>
            <person name="McCoy K.D."/>
            <person name="Macpherson A.J."/>
        </authorList>
    </citation>
    <scope>NUCLEOTIDE SEQUENCE [LARGE SCALE GENOMIC DNA]</scope>
    <source>
        <strain evidence="6">YL27</strain>
    </source>
</reference>
<evidence type="ECO:0000256" key="2">
    <source>
        <dbReference type="ARBA" id="ARBA00022801"/>
    </source>
</evidence>
<dbReference type="GO" id="GO:0009253">
    <property type="term" value="P:peptidoglycan catabolic process"/>
    <property type="evidence" value="ECO:0007669"/>
    <property type="project" value="InterPro"/>
</dbReference>
<dbReference type="PANTHER" id="PTHR34135">
    <property type="entry name" value="LYSOZYME"/>
    <property type="match status" value="1"/>
</dbReference>
<dbReference type="Pfam" id="PF01183">
    <property type="entry name" value="Glyco_hydro_25"/>
    <property type="match status" value="1"/>
</dbReference>
<dbReference type="GO" id="GO:0016998">
    <property type="term" value="P:cell wall macromolecule catabolic process"/>
    <property type="evidence" value="ECO:0007669"/>
    <property type="project" value="InterPro"/>
</dbReference>